<name>A0ABQ6I4U2_9MICO</name>
<accession>A0ABQ6I4U2</accession>
<dbReference type="Proteomes" id="UP001157091">
    <property type="component" value="Unassembled WGS sequence"/>
</dbReference>
<gene>
    <name evidence="2" type="ORF">GCM10025864_35420</name>
</gene>
<evidence type="ECO:0000313" key="3">
    <source>
        <dbReference type="Proteomes" id="UP001157091"/>
    </source>
</evidence>
<proteinExistence type="predicted"/>
<feature type="region of interest" description="Disordered" evidence="1">
    <location>
        <begin position="38"/>
        <end position="82"/>
    </location>
</feature>
<evidence type="ECO:0000313" key="2">
    <source>
        <dbReference type="EMBL" id="GMA25783.1"/>
    </source>
</evidence>
<reference evidence="3" key="1">
    <citation type="journal article" date="2019" name="Int. J. Syst. Evol. Microbiol.">
        <title>The Global Catalogue of Microorganisms (GCM) 10K type strain sequencing project: providing services to taxonomists for standard genome sequencing and annotation.</title>
        <authorList>
            <consortium name="The Broad Institute Genomics Platform"/>
            <consortium name="The Broad Institute Genome Sequencing Center for Infectious Disease"/>
            <person name="Wu L."/>
            <person name="Ma J."/>
        </authorList>
    </citation>
    <scope>NUCLEOTIDE SEQUENCE [LARGE SCALE GENOMIC DNA]</scope>
    <source>
        <strain evidence="3">NBRC 106348</strain>
    </source>
</reference>
<keyword evidence="3" id="KW-1185">Reference proteome</keyword>
<evidence type="ECO:0000256" key="1">
    <source>
        <dbReference type="SAM" id="MobiDB-lite"/>
    </source>
</evidence>
<sequence>MIMTAEIPPSRARVVAAFLDLGLRNAGTPLLMASTPVSAAHPDANARATRNAPPSPTRPLDRLSDVTMSKPADSAAGRPVVT</sequence>
<protein>
    <submittedName>
        <fullName evidence="2">Uncharacterized protein</fullName>
    </submittedName>
</protein>
<organism evidence="2 3">
    <name type="scientific">Luteimicrobium album</name>
    <dbReference type="NCBI Taxonomy" id="1054550"/>
    <lineage>
        <taxon>Bacteria</taxon>
        <taxon>Bacillati</taxon>
        <taxon>Actinomycetota</taxon>
        <taxon>Actinomycetes</taxon>
        <taxon>Micrococcales</taxon>
        <taxon>Luteimicrobium</taxon>
    </lineage>
</organism>
<comment type="caution">
    <text evidence="2">The sequence shown here is derived from an EMBL/GenBank/DDBJ whole genome shotgun (WGS) entry which is preliminary data.</text>
</comment>
<dbReference type="EMBL" id="BSUK01000001">
    <property type="protein sequence ID" value="GMA25783.1"/>
    <property type="molecule type" value="Genomic_DNA"/>
</dbReference>